<dbReference type="InterPro" id="IPR051536">
    <property type="entry name" value="UDG_Type-4/5"/>
</dbReference>
<dbReference type="SMART" id="SM00986">
    <property type="entry name" value="UDG"/>
    <property type="match status" value="1"/>
</dbReference>
<keyword evidence="5" id="KW-0004">4Fe-4S</keyword>
<gene>
    <name evidence="14" type="ORF">ACFPTN_22325</name>
</gene>
<dbReference type="SMART" id="SM00987">
    <property type="entry name" value="UreE_C"/>
    <property type="match status" value="1"/>
</dbReference>
<evidence type="ECO:0000313" key="14">
    <source>
        <dbReference type="EMBL" id="MFC5772127.1"/>
    </source>
</evidence>
<evidence type="ECO:0000313" key="15">
    <source>
        <dbReference type="Proteomes" id="UP001595974"/>
    </source>
</evidence>
<organism evidence="14 15">
    <name type="scientific">Thauera sinica</name>
    <dbReference type="NCBI Taxonomy" id="2665146"/>
    <lineage>
        <taxon>Bacteria</taxon>
        <taxon>Pseudomonadati</taxon>
        <taxon>Pseudomonadota</taxon>
        <taxon>Betaproteobacteria</taxon>
        <taxon>Rhodocyclales</taxon>
        <taxon>Zoogloeaceae</taxon>
        <taxon>Thauera</taxon>
    </lineage>
</organism>
<evidence type="ECO:0000256" key="8">
    <source>
        <dbReference type="ARBA" id="ARBA00022801"/>
    </source>
</evidence>
<proteinExistence type="inferred from homology"/>
<dbReference type="EC" id="3.2.2.27" evidence="3"/>
<keyword evidence="10" id="KW-0411">Iron-sulfur</keyword>
<evidence type="ECO:0000256" key="11">
    <source>
        <dbReference type="ARBA" id="ARBA00023204"/>
    </source>
</evidence>
<keyword evidence="11" id="KW-0234">DNA repair</keyword>
<reference evidence="15" key="1">
    <citation type="journal article" date="2019" name="Int. J. Syst. Evol. Microbiol.">
        <title>The Global Catalogue of Microorganisms (GCM) 10K type strain sequencing project: providing services to taxonomists for standard genome sequencing and annotation.</title>
        <authorList>
            <consortium name="The Broad Institute Genomics Platform"/>
            <consortium name="The Broad Institute Genome Sequencing Center for Infectious Disease"/>
            <person name="Wu L."/>
            <person name="Ma J."/>
        </authorList>
    </citation>
    <scope>NUCLEOTIDE SEQUENCE [LARGE SCALE GENOMIC DNA]</scope>
    <source>
        <strain evidence="15">SHR3</strain>
    </source>
</reference>
<feature type="compositionally biased region" description="Low complexity" evidence="12">
    <location>
        <begin position="35"/>
        <end position="56"/>
    </location>
</feature>
<dbReference type="PANTHER" id="PTHR33693">
    <property type="entry name" value="TYPE-5 URACIL-DNA GLYCOSYLASE"/>
    <property type="match status" value="1"/>
</dbReference>
<keyword evidence="8" id="KW-0378">Hydrolase</keyword>
<evidence type="ECO:0000256" key="12">
    <source>
        <dbReference type="SAM" id="MobiDB-lite"/>
    </source>
</evidence>
<dbReference type="RefSeq" id="WP_385962213.1">
    <property type="nucleotide sequence ID" value="NZ_JBHSOG010000105.1"/>
</dbReference>
<sequence length="319" mass="34151">MNAAARSSGRNRRGAMLREMGLGPIWRLRSRADAEAQPQEEAGAAAAPAEGPGLQACAQASTPAQPAVAKGMPAELLPATGSRPAGSGNAGRAAPTEYGHAAPSAATSMPRAPAPVARSHGADAERTRRIAALGWDELEADIRNCAACVLCERRRQAVPGVGDRRARWMLVGEGPGAEEDLRGEPFVGQAGKLLDNMLAAIGLKRGEDVYIANAVKCRPPHNRTPEAGEVAACLPYLERQIELVQPRLLVALGRPAAQALLETEVRIGAARGKLFEYRGIPVVVTYHPAYLLRNPQDKARAWEDLCFARRCMRERELQQ</sequence>
<dbReference type="InterPro" id="IPR005273">
    <property type="entry name" value="Ura-DNA_glyco_family4"/>
</dbReference>
<dbReference type="InterPro" id="IPR005122">
    <property type="entry name" value="Uracil-DNA_glycosylase-like"/>
</dbReference>
<keyword evidence="6" id="KW-0479">Metal-binding</keyword>
<dbReference type="InterPro" id="IPR036895">
    <property type="entry name" value="Uracil-DNA_glycosylase-like_sf"/>
</dbReference>
<evidence type="ECO:0000256" key="3">
    <source>
        <dbReference type="ARBA" id="ARBA00012030"/>
    </source>
</evidence>
<dbReference type="Pfam" id="PF03167">
    <property type="entry name" value="UDG"/>
    <property type="match status" value="1"/>
</dbReference>
<dbReference type="PANTHER" id="PTHR33693:SF1">
    <property type="entry name" value="TYPE-4 URACIL-DNA GLYCOSYLASE"/>
    <property type="match status" value="1"/>
</dbReference>
<evidence type="ECO:0000256" key="1">
    <source>
        <dbReference type="ARBA" id="ARBA00001400"/>
    </source>
</evidence>
<feature type="region of interest" description="Disordered" evidence="12">
    <location>
        <begin position="30"/>
        <end position="123"/>
    </location>
</feature>
<dbReference type="EMBL" id="JBHSOG010000105">
    <property type="protein sequence ID" value="MFC5772127.1"/>
    <property type="molecule type" value="Genomic_DNA"/>
</dbReference>
<protein>
    <recommendedName>
        <fullName evidence="4">Type-4 uracil-DNA glycosylase</fullName>
        <ecNumber evidence="3">3.2.2.27</ecNumber>
    </recommendedName>
</protein>
<evidence type="ECO:0000256" key="7">
    <source>
        <dbReference type="ARBA" id="ARBA00022763"/>
    </source>
</evidence>
<evidence type="ECO:0000256" key="2">
    <source>
        <dbReference type="ARBA" id="ARBA00006521"/>
    </source>
</evidence>
<evidence type="ECO:0000259" key="13">
    <source>
        <dbReference type="SMART" id="SM00986"/>
    </source>
</evidence>
<dbReference type="SUPFAM" id="SSF52141">
    <property type="entry name" value="Uracil-DNA glycosylase-like"/>
    <property type="match status" value="1"/>
</dbReference>
<dbReference type="Gene3D" id="3.40.470.10">
    <property type="entry name" value="Uracil-DNA glycosylase-like domain"/>
    <property type="match status" value="1"/>
</dbReference>
<name>A0ABW1AXS5_9RHOO</name>
<evidence type="ECO:0000256" key="9">
    <source>
        <dbReference type="ARBA" id="ARBA00023004"/>
    </source>
</evidence>
<keyword evidence="9" id="KW-0408">Iron</keyword>
<accession>A0ABW1AXS5</accession>
<evidence type="ECO:0000256" key="6">
    <source>
        <dbReference type="ARBA" id="ARBA00022723"/>
    </source>
</evidence>
<comment type="similarity">
    <text evidence="2">Belongs to the uracil-DNA glycosylase (UDG) superfamily. Type 4 (UDGa) family.</text>
</comment>
<comment type="caution">
    <text evidence="14">The sequence shown here is derived from an EMBL/GenBank/DDBJ whole genome shotgun (WGS) entry which is preliminary data.</text>
</comment>
<keyword evidence="7" id="KW-0227">DNA damage</keyword>
<dbReference type="NCBIfam" id="TIGR00758">
    <property type="entry name" value="UDG_fam4"/>
    <property type="match status" value="1"/>
</dbReference>
<comment type="catalytic activity">
    <reaction evidence="1">
        <text>Hydrolyzes single-stranded DNA or mismatched double-stranded DNA and polynucleotides, releasing free uracil.</text>
        <dbReference type="EC" id="3.2.2.27"/>
    </reaction>
</comment>
<feature type="domain" description="Uracil-DNA glycosylase-like" evidence="13">
    <location>
        <begin position="159"/>
        <end position="306"/>
    </location>
</feature>
<dbReference type="Proteomes" id="UP001595974">
    <property type="component" value="Unassembled WGS sequence"/>
</dbReference>
<evidence type="ECO:0000256" key="4">
    <source>
        <dbReference type="ARBA" id="ARBA00019403"/>
    </source>
</evidence>
<dbReference type="CDD" id="cd10030">
    <property type="entry name" value="UDG-F4_TTUDGA_SPO1dp_like"/>
    <property type="match status" value="1"/>
</dbReference>
<keyword evidence="15" id="KW-1185">Reference proteome</keyword>
<evidence type="ECO:0000256" key="5">
    <source>
        <dbReference type="ARBA" id="ARBA00022485"/>
    </source>
</evidence>
<evidence type="ECO:0000256" key="10">
    <source>
        <dbReference type="ARBA" id="ARBA00023014"/>
    </source>
</evidence>